<dbReference type="EMBL" id="AZAC01000023">
    <property type="protein sequence ID" value="KIX12824.1"/>
    <property type="molecule type" value="Genomic_DNA"/>
</dbReference>
<evidence type="ECO:0000313" key="3">
    <source>
        <dbReference type="EMBL" id="KIX12824.1"/>
    </source>
</evidence>
<keyword evidence="2" id="KW-0472">Membrane</keyword>
<keyword evidence="4" id="KW-1185">Reference proteome</keyword>
<organism evidence="3 4">
    <name type="scientific">Dethiosulfatarculus sandiegensis</name>
    <dbReference type="NCBI Taxonomy" id="1429043"/>
    <lineage>
        <taxon>Bacteria</taxon>
        <taxon>Pseudomonadati</taxon>
        <taxon>Thermodesulfobacteriota</taxon>
        <taxon>Desulfarculia</taxon>
        <taxon>Desulfarculales</taxon>
        <taxon>Desulfarculaceae</taxon>
        <taxon>Dethiosulfatarculus</taxon>
    </lineage>
</organism>
<keyword evidence="2" id="KW-0812">Transmembrane</keyword>
<proteinExistence type="predicted"/>
<feature type="compositionally biased region" description="Low complexity" evidence="1">
    <location>
        <begin position="37"/>
        <end position="47"/>
    </location>
</feature>
<sequence length="85" mass="9122">MIFVPEKNRGFYLALRDYLGEKGPGKGANQVKKGKSRSAPSGGAGSALAEWSGQRQRRIWILFSLFLFAAGAVSAFSLARAFAAL</sequence>
<name>A0A0D2J3R5_9BACT</name>
<feature type="transmembrane region" description="Helical" evidence="2">
    <location>
        <begin position="59"/>
        <end position="83"/>
    </location>
</feature>
<feature type="region of interest" description="Disordered" evidence="1">
    <location>
        <begin position="21"/>
        <end position="47"/>
    </location>
</feature>
<evidence type="ECO:0000256" key="1">
    <source>
        <dbReference type="SAM" id="MobiDB-lite"/>
    </source>
</evidence>
<keyword evidence="2" id="KW-1133">Transmembrane helix</keyword>
<evidence type="ECO:0000256" key="2">
    <source>
        <dbReference type="SAM" id="Phobius"/>
    </source>
</evidence>
<gene>
    <name evidence="3" type="ORF">X474_16955</name>
</gene>
<reference evidence="3 4" key="1">
    <citation type="submission" date="2013-11" db="EMBL/GenBank/DDBJ databases">
        <title>Metagenomic analysis of a methanogenic consortium involved in long chain n-alkane degradation.</title>
        <authorList>
            <person name="Davidova I.A."/>
            <person name="Callaghan A.V."/>
            <person name="Wawrik B."/>
            <person name="Pruitt S."/>
            <person name="Marks C."/>
            <person name="Duncan K.E."/>
            <person name="Suflita J.M."/>
        </authorList>
    </citation>
    <scope>NUCLEOTIDE SEQUENCE [LARGE SCALE GENOMIC DNA]</scope>
    <source>
        <strain evidence="3 4">SPR</strain>
    </source>
</reference>
<comment type="caution">
    <text evidence="3">The sequence shown here is derived from an EMBL/GenBank/DDBJ whole genome shotgun (WGS) entry which is preliminary data.</text>
</comment>
<dbReference type="AlphaFoldDB" id="A0A0D2J3R5"/>
<accession>A0A0D2J3R5</accession>
<evidence type="ECO:0000313" key="4">
    <source>
        <dbReference type="Proteomes" id="UP000032233"/>
    </source>
</evidence>
<dbReference type="STRING" id="1429043.X474_16955"/>
<dbReference type="InParanoid" id="A0A0D2J3R5"/>
<protein>
    <submittedName>
        <fullName evidence="3">Uncharacterized protein</fullName>
    </submittedName>
</protein>
<dbReference type="Proteomes" id="UP000032233">
    <property type="component" value="Unassembled WGS sequence"/>
</dbReference>